<organism evidence="3 4">
    <name type="scientific">Phialocephala subalpina</name>
    <dbReference type="NCBI Taxonomy" id="576137"/>
    <lineage>
        <taxon>Eukaryota</taxon>
        <taxon>Fungi</taxon>
        <taxon>Dikarya</taxon>
        <taxon>Ascomycota</taxon>
        <taxon>Pezizomycotina</taxon>
        <taxon>Leotiomycetes</taxon>
        <taxon>Helotiales</taxon>
        <taxon>Mollisiaceae</taxon>
        <taxon>Phialocephala</taxon>
        <taxon>Phialocephala fortinii species complex</taxon>
    </lineage>
</organism>
<dbReference type="PANTHER" id="PTHR33112:SF12">
    <property type="entry name" value="HETEROKARYON INCOMPATIBILITY DOMAIN-CONTAINING PROTEIN"/>
    <property type="match status" value="1"/>
</dbReference>
<feature type="region of interest" description="Disordered" evidence="1">
    <location>
        <begin position="727"/>
        <end position="761"/>
    </location>
</feature>
<proteinExistence type="predicted"/>
<accession>A0A1L7XR74</accession>
<evidence type="ECO:0000256" key="1">
    <source>
        <dbReference type="SAM" id="MobiDB-lite"/>
    </source>
</evidence>
<dbReference type="EMBL" id="FJOG01000045">
    <property type="protein sequence ID" value="CZR67561.1"/>
    <property type="molecule type" value="Genomic_DNA"/>
</dbReference>
<feature type="domain" description="Heterokaryon incompatibility" evidence="2">
    <location>
        <begin position="263"/>
        <end position="409"/>
    </location>
</feature>
<evidence type="ECO:0000313" key="3">
    <source>
        <dbReference type="EMBL" id="CZR67561.1"/>
    </source>
</evidence>
<dbReference type="InterPro" id="IPR010730">
    <property type="entry name" value="HET"/>
</dbReference>
<dbReference type="Proteomes" id="UP000184330">
    <property type="component" value="Unassembled WGS sequence"/>
</dbReference>
<name>A0A1L7XR74_9HELO</name>
<dbReference type="STRING" id="576137.A0A1L7XR74"/>
<reference evidence="3 4" key="1">
    <citation type="submission" date="2016-03" db="EMBL/GenBank/DDBJ databases">
        <authorList>
            <person name="Ploux O."/>
        </authorList>
    </citation>
    <scope>NUCLEOTIDE SEQUENCE [LARGE SCALE GENOMIC DNA]</scope>
    <source>
        <strain evidence="3 4">UAMH 11012</strain>
    </source>
</reference>
<gene>
    <name evidence="3" type="ORF">PAC_17460</name>
</gene>
<evidence type="ECO:0000259" key="2">
    <source>
        <dbReference type="Pfam" id="PF06985"/>
    </source>
</evidence>
<dbReference type="AlphaFoldDB" id="A0A1L7XR74"/>
<feature type="region of interest" description="Disordered" evidence="1">
    <location>
        <begin position="1"/>
        <end position="28"/>
    </location>
</feature>
<protein>
    <recommendedName>
        <fullName evidence="2">Heterokaryon incompatibility domain-containing protein</fullName>
    </recommendedName>
</protein>
<evidence type="ECO:0000313" key="4">
    <source>
        <dbReference type="Proteomes" id="UP000184330"/>
    </source>
</evidence>
<keyword evidence="4" id="KW-1185">Reference proteome</keyword>
<dbReference type="Pfam" id="PF06985">
    <property type="entry name" value="HET"/>
    <property type="match status" value="1"/>
</dbReference>
<sequence>MSLGTGVGDSFPEEARRASDLPSHEESIERTPWLRNHTLDPTKDGADLCSICGQLDFQFLLGASLRETIAEEDHASRPTILETGIPLGPVAELRARSYCRLCSLVSQMLQNLSANGTIPIEKNGQPIMCHLNSLVRDSTGLRLDGSKVEDTYTPFAFQLLITTRPPLIEEDEVEPRQDLPPPPLIHRLSGEGASESSGYGREIPTSSIDFDLLSYWIQTCARKTAEESQMEGDMSKSKQSTLSLRLIDVIEQCLVGPIEGLEYIALSYVWEKVTPFILTEANLPNLKQSGALSTGDPAIPQTIRDAMILCKRLSERYLWVDSICIVQDVQDKLVQIGQMDKIYQQAKMAIIAAYGTDAHAGLPGVRPNSRWSSQQVVNLQGMKVSNVLPGLGNAVDAAPWNARAWTYQERLFSNRKLYFCKEQVFFECDHGEYREDMLIDPHYNTRAGKVTYGCDPEHGTGHKIIYRNKLNIHVYEEIIFEYTLRNLSFEEDILNAFQGVSNVLSRDLFNSSPFAFGMPLCLLDVALLWYPIGPLHRRRRAGPNASHFPTWSWAGWVGHFKLDWYGNVSEKTTSQVEWLSADEAEVPLEAELTGMPKSSWPYWKFWERHVGDGQFIYYTRKDGDHERWTCHPISDPVDGQPTPVDFQTGQLHLRAKIAKLTVTNKHSGRWCQSPKCDEGVHGKCELSVFDSDGLRAGVVTLDGNSFQRLTPGLHEFICLSQTTLSHADSDPAWDEETESYAGKPGGSPISPRPPLNKEDEPFDQGRYDPNICWCFYNVMMIEWQDGVVYRVGIGQVHVHAFDKASPRSHKILLG</sequence>
<feature type="compositionally biased region" description="Basic and acidic residues" evidence="1">
    <location>
        <begin position="13"/>
        <end position="28"/>
    </location>
</feature>
<dbReference type="PANTHER" id="PTHR33112">
    <property type="entry name" value="DOMAIN PROTEIN, PUTATIVE-RELATED"/>
    <property type="match status" value="1"/>
</dbReference>
<dbReference type="OrthoDB" id="2958217at2759"/>